<reference evidence="6 7" key="1">
    <citation type="submission" date="2019-06" db="EMBL/GenBank/DDBJ databases">
        <authorList>
            <person name="Broberg M."/>
        </authorList>
    </citation>
    <scope>NUCLEOTIDE SEQUENCE [LARGE SCALE GENOMIC DNA]</scope>
</reference>
<organism evidence="6 7">
    <name type="scientific">Bionectria ochroleuca</name>
    <name type="common">Gliocladium roseum</name>
    <dbReference type="NCBI Taxonomy" id="29856"/>
    <lineage>
        <taxon>Eukaryota</taxon>
        <taxon>Fungi</taxon>
        <taxon>Dikarya</taxon>
        <taxon>Ascomycota</taxon>
        <taxon>Pezizomycotina</taxon>
        <taxon>Sordariomycetes</taxon>
        <taxon>Hypocreomycetidae</taxon>
        <taxon>Hypocreales</taxon>
        <taxon>Bionectriaceae</taxon>
        <taxon>Clonostachys</taxon>
    </lineage>
</organism>
<comment type="similarity">
    <text evidence="1">Belongs to the oxoprolinase family.</text>
</comment>
<dbReference type="Proteomes" id="UP000766486">
    <property type="component" value="Unassembled WGS sequence"/>
</dbReference>
<dbReference type="InterPro" id="IPR008040">
    <property type="entry name" value="Hydant_A_N"/>
</dbReference>
<dbReference type="Pfam" id="PF05378">
    <property type="entry name" value="Hydant_A_N"/>
    <property type="match status" value="1"/>
</dbReference>
<keyword evidence="7" id="KW-1185">Reference proteome</keyword>
<evidence type="ECO:0000313" key="6">
    <source>
        <dbReference type="EMBL" id="VUC36307.1"/>
    </source>
</evidence>
<feature type="domain" description="Hydantoinase A/oxoprolinase" evidence="2">
    <location>
        <begin position="254"/>
        <end position="544"/>
    </location>
</feature>
<evidence type="ECO:0000259" key="2">
    <source>
        <dbReference type="Pfam" id="PF01968"/>
    </source>
</evidence>
<gene>
    <name evidence="6" type="ORF">CLO192961_LOCUS441218</name>
</gene>
<evidence type="ECO:0000256" key="1">
    <source>
        <dbReference type="ARBA" id="ARBA00010403"/>
    </source>
</evidence>
<dbReference type="EMBL" id="CABFNS010000928">
    <property type="protein sequence ID" value="VUC36307.1"/>
    <property type="molecule type" value="Genomic_DNA"/>
</dbReference>
<dbReference type="InterPro" id="IPR045079">
    <property type="entry name" value="Oxoprolinase-like"/>
</dbReference>
<dbReference type="PANTHER" id="PTHR11365">
    <property type="entry name" value="5-OXOPROLINASE RELATED"/>
    <property type="match status" value="1"/>
</dbReference>
<comment type="caution">
    <text evidence="6">The sequence shown here is derived from an EMBL/GenBank/DDBJ whole genome shotgun (WGS) entry which is preliminary data.</text>
</comment>
<evidence type="ECO:0008006" key="8">
    <source>
        <dbReference type="Google" id="ProtNLM"/>
    </source>
</evidence>
<dbReference type="InterPro" id="IPR049517">
    <property type="entry name" value="ACX-like_C"/>
</dbReference>
<dbReference type="Pfam" id="PF02538">
    <property type="entry name" value="Hydantoinase_B"/>
    <property type="match status" value="1"/>
</dbReference>
<feature type="domain" description="Hydantoinase/oxoprolinase N-terminal" evidence="4">
    <location>
        <begin position="22"/>
        <end position="236"/>
    </location>
</feature>
<protein>
    <recommendedName>
        <fullName evidence="8">5-oxoprolinase</fullName>
    </recommendedName>
</protein>
<sequence>EKPDQKPTIILSSNMASTQGIRIAIDRGGTFTDAWARLPGTDRELVLKVLSQSPDEYDDAPTECIRQILEIATNSQIPRGTPLDLSPVEFIRMGTTVATNALLERKGERCALVITKGFRDILEIGNQARPHIFDLSVRRMSKLYDRVVEVDERVTIEGFAEDPEPQPINVDSEPSLTIGLAGEAVRIIKVPDYDKVRTDLKVLWEEGYRSLAIAMMHSYTFQDHELGIAKVAREIGFRVAVSSDLQKMAKIVPRSQSAVADAYLSPITDEYLENFRKGFKGQLRDSHANKLFLNQSDGGLTAFDNFTGLRGVLSGPAGGVIGLSKTCYDEKDATPVLGFDMGGTSTDVARYAGSLEHIFESTIAEVTIQTPQLDINTVAAGGGSILTWENGLFKVGPGSAGANPGPACYGRGGPLTVTDANFFLGRIIPDFFPRPLDLDIVKKKFTEITESINSTKEGGSKFTEEEVAMGFLLIANTTMTRPIRTLSEGRGFETAAHNLGCFGGAGGQHAVAVARDLGIRHVVIPRYSSILSAYGTALADVVVENQEPETLTFSSAAVPKLQTRFERLSAKGSQGLYAQGFNDDQIRHEYFLNMRYQGSDTALMIQHPGDLALFNKAFVDRHHQEFGFTQPREIIVDDVRVRSVGKGADLKLSSPFEEFRRLQTSPPVTPTKPDSVRKVYFEGQGWTDTSLYFLDDIPRGARVRGPAMIVDKTQTVVIDPSSAAFVLPEHLFLEILDVNKPEISTDSVDPVQLSIFGHRFMSVAEQMGQTMQKTSISVNIKERLDFSCAVFSADGGLVANAPHIPGHLGSMSYAIAYQAKLYGPGELKPGDVLLSNHPCAGGTHLPDLTVTTPVFDDEKNPTKILFFVANRGHHADIGGIQPGSMPPHSTELWQEGVAVETFKIVKEGQFDEEGLHKILVDIPGSYPGCSGTRTLRDNIADLKAAIAANNRGIQLISALVKDYTWPVIQFYMQAIQDNAAQSVRQLLKVFSKRFEGQDLQAEDFLDDGTPLCLSINIDSETGDAVFDFEGTGHEHFGNLNCPPAVMFSGIMYCLRSMISTEIPLNQGCLAPIKLKLPADSILSPSLKAATVGSNVETSQRIVDLIFKAFQACAASQGTCNNLTFGYGGTDPVTGKVTKGFGYYETIAGGSGAGADWEGESGVHTHVTNTRISDPEIFERRYPVILHEFSIRHGSGGLGMNRGGDGCVRDIEFRMPMQVSILSERRVIAPYGMAGGDEGKRGLNLWIRRDPEDGTTRTISLGGKATTMMNAGDRIVVLTPGGGGYGPNPDKKVKKEVVGAFKIGEKFANAQLLARTNGSVAQRNATATEG</sequence>
<dbReference type="InterPro" id="IPR003692">
    <property type="entry name" value="Hydantoinase_B"/>
</dbReference>
<evidence type="ECO:0000259" key="5">
    <source>
        <dbReference type="Pfam" id="PF19278"/>
    </source>
</evidence>
<accession>A0ABY6UXY0</accession>
<name>A0ABY6UXY0_BIOOC</name>
<evidence type="ECO:0000259" key="4">
    <source>
        <dbReference type="Pfam" id="PF05378"/>
    </source>
</evidence>
<dbReference type="PANTHER" id="PTHR11365:SF9">
    <property type="entry name" value="5-OXOPROLINASE"/>
    <property type="match status" value="1"/>
</dbReference>
<proteinExistence type="inferred from homology"/>
<feature type="non-terminal residue" evidence="6">
    <location>
        <position position="1"/>
    </location>
</feature>
<dbReference type="Pfam" id="PF19278">
    <property type="entry name" value="Hydant_A_C"/>
    <property type="match status" value="1"/>
</dbReference>
<feature type="domain" description="Hydantoinase B/oxoprolinase" evidence="3">
    <location>
        <begin position="749"/>
        <end position="1286"/>
    </location>
</feature>
<feature type="domain" description="Acetophenone carboxylase-like C-terminal" evidence="5">
    <location>
        <begin position="675"/>
        <end position="733"/>
    </location>
</feature>
<evidence type="ECO:0000259" key="3">
    <source>
        <dbReference type="Pfam" id="PF02538"/>
    </source>
</evidence>
<dbReference type="Pfam" id="PF01968">
    <property type="entry name" value="Hydantoinase_A"/>
    <property type="match status" value="1"/>
</dbReference>
<evidence type="ECO:0000313" key="7">
    <source>
        <dbReference type="Proteomes" id="UP000766486"/>
    </source>
</evidence>
<dbReference type="InterPro" id="IPR002821">
    <property type="entry name" value="Hydantoinase_A"/>
</dbReference>